<comment type="caution">
    <text evidence="6">The sequence shown here is derived from an EMBL/GenBank/DDBJ whole genome shotgun (WGS) entry which is preliminary data.</text>
</comment>
<evidence type="ECO:0000256" key="3">
    <source>
        <dbReference type="ARBA" id="ARBA00023004"/>
    </source>
</evidence>
<gene>
    <name evidence="6" type="ORF">E4K67_02820</name>
</gene>
<keyword evidence="4" id="KW-0411">Iron-sulfur</keyword>
<evidence type="ECO:0000256" key="4">
    <source>
        <dbReference type="ARBA" id="ARBA00023014"/>
    </source>
</evidence>
<sequence>MKEERQVRTNCRFCGYLCGHTATVSEGRLIDIAPDNTRFPCDNSILKGCQRWRLAQEYLEHPQRVNYPRKRIGERGSGQWQEISWEQALDEIAEKLQSLKDQHGPEMLSSAIGGPNTSYWPLHRFMNLFGSPNNMGIGQICWNPATWVNTLTYGWTIDNEIDLNNTECALLWATNPRESDNSLFWRTVLDFSRTGKPLIVVDPCNTKTAERATLWLQIKPGTDGFLALGMLHVIIDEGLYDHKFVEKWCHGFDRLKEHVLRFHPNYVEGITGIKEEDIIKAAHLYAKSKPASLCSGRGIDQLGSNSIAIHRALAIMRAITGNLDVAGASHLSVMPDFVPELDQELSEIVPDAFHEKQLGKDQLLLQSYPGYKRVRELTMRQGKRLPMRYLTSAHPNLVWKAMLSGEPYPIRSLIVMATNPLLTQADTQLIYKALKSLDLLVALELFNTPTAMLSDYVLPSAGAFERPLFETKAGTANLAYGGEQALEPYFDRKPDFYFWRELGKRLGQTEYWVEETMQDNLRECLSPANMSWDEFCNEGLYTKQNTYQKHNMTELQDRQPAGFATISGKVELYSEILLEIGYEPLPEPILPLSSNTKYPLQLITGSRVQPYNASSFRQFDRLRKLHPEPLAKINPKTADQLGLKEGSKVWVETERGRALFTLKYADMCPEVVSVEYGWWYPEMEAAEPSLGGLWISNANILTNADFDKSDKLLGTWTYNGIPCRVVETETQKQ</sequence>
<dbReference type="RefSeq" id="WP_135544864.1">
    <property type="nucleotide sequence ID" value="NZ_SPQQ01000001.1"/>
</dbReference>
<organism evidence="6 7">
    <name type="scientific">Desulfosporosinus fructosivorans</name>
    <dbReference type="NCBI Taxonomy" id="2018669"/>
    <lineage>
        <taxon>Bacteria</taxon>
        <taxon>Bacillati</taxon>
        <taxon>Bacillota</taxon>
        <taxon>Clostridia</taxon>
        <taxon>Eubacteriales</taxon>
        <taxon>Desulfitobacteriaceae</taxon>
        <taxon>Desulfosporosinus</taxon>
    </lineage>
</organism>
<evidence type="ECO:0000259" key="5">
    <source>
        <dbReference type="PROSITE" id="PS51669"/>
    </source>
</evidence>
<dbReference type="InterPro" id="IPR006657">
    <property type="entry name" value="MoPterin_dinucl-bd_dom"/>
</dbReference>
<evidence type="ECO:0000256" key="1">
    <source>
        <dbReference type="ARBA" id="ARBA00010312"/>
    </source>
</evidence>
<dbReference type="Gene3D" id="2.40.40.20">
    <property type="match status" value="1"/>
</dbReference>
<dbReference type="GO" id="GO:0016491">
    <property type="term" value="F:oxidoreductase activity"/>
    <property type="evidence" value="ECO:0007669"/>
    <property type="project" value="InterPro"/>
</dbReference>
<comment type="similarity">
    <text evidence="1">Belongs to the prokaryotic molybdopterin-containing oxidoreductase family.</text>
</comment>
<evidence type="ECO:0000256" key="2">
    <source>
        <dbReference type="ARBA" id="ARBA00022723"/>
    </source>
</evidence>
<dbReference type="OrthoDB" id="9810782at2"/>
<evidence type="ECO:0000313" key="7">
    <source>
        <dbReference type="Proteomes" id="UP000298460"/>
    </source>
</evidence>
<dbReference type="Gene3D" id="3.40.50.740">
    <property type="match status" value="1"/>
</dbReference>
<keyword evidence="3" id="KW-0408">Iron</keyword>
<dbReference type="SUPFAM" id="SSF53706">
    <property type="entry name" value="Formate dehydrogenase/DMSO reductase, domains 1-3"/>
    <property type="match status" value="1"/>
</dbReference>
<dbReference type="InterPro" id="IPR006656">
    <property type="entry name" value="Mopterin_OxRdtase"/>
</dbReference>
<protein>
    <submittedName>
        <fullName evidence="6">Dehydrogenase</fullName>
    </submittedName>
</protein>
<evidence type="ECO:0000313" key="6">
    <source>
        <dbReference type="EMBL" id="TGE39929.1"/>
    </source>
</evidence>
<dbReference type="InterPro" id="IPR037949">
    <property type="entry name" value="MopB_CT_Acetylene-hydratase"/>
</dbReference>
<dbReference type="PANTHER" id="PTHR43742">
    <property type="entry name" value="TRIMETHYLAMINE-N-OXIDE REDUCTASE"/>
    <property type="match status" value="1"/>
</dbReference>
<dbReference type="InterPro" id="IPR006963">
    <property type="entry name" value="Mopterin_OxRdtase_4Fe-4S_dom"/>
</dbReference>
<dbReference type="GO" id="GO:0043546">
    <property type="term" value="F:molybdopterin cofactor binding"/>
    <property type="evidence" value="ECO:0007669"/>
    <property type="project" value="InterPro"/>
</dbReference>
<dbReference type="CDD" id="cd02781">
    <property type="entry name" value="MopB_CT_Acetylene-hydratase"/>
    <property type="match status" value="1"/>
</dbReference>
<dbReference type="AlphaFoldDB" id="A0A4Z0RCF6"/>
<dbReference type="GO" id="GO:0046872">
    <property type="term" value="F:metal ion binding"/>
    <property type="evidence" value="ECO:0007669"/>
    <property type="project" value="UniProtKB-KW"/>
</dbReference>
<dbReference type="InterPro" id="IPR009010">
    <property type="entry name" value="Asp_de-COase-like_dom_sf"/>
</dbReference>
<dbReference type="PROSITE" id="PS51669">
    <property type="entry name" value="4FE4S_MOW_BIS_MGD"/>
    <property type="match status" value="1"/>
</dbReference>
<dbReference type="Proteomes" id="UP000298460">
    <property type="component" value="Unassembled WGS sequence"/>
</dbReference>
<dbReference type="Gene3D" id="2.20.25.90">
    <property type="entry name" value="ADC-like domains"/>
    <property type="match status" value="1"/>
</dbReference>
<name>A0A4Z0RCF6_9FIRM</name>
<dbReference type="Pfam" id="PF00384">
    <property type="entry name" value="Molybdopterin"/>
    <property type="match status" value="1"/>
</dbReference>
<dbReference type="Gene3D" id="3.40.228.10">
    <property type="entry name" value="Dimethylsulfoxide Reductase, domain 2"/>
    <property type="match status" value="1"/>
</dbReference>
<dbReference type="Pfam" id="PF01568">
    <property type="entry name" value="Molydop_binding"/>
    <property type="match status" value="1"/>
</dbReference>
<dbReference type="SUPFAM" id="SSF50692">
    <property type="entry name" value="ADC-like"/>
    <property type="match status" value="1"/>
</dbReference>
<dbReference type="GO" id="GO:0018818">
    <property type="term" value="F:acetylene hydratase activity"/>
    <property type="evidence" value="ECO:0007669"/>
    <property type="project" value="InterPro"/>
</dbReference>
<dbReference type="InterPro" id="IPR050612">
    <property type="entry name" value="Prok_Mopterin_Oxidored"/>
</dbReference>
<keyword evidence="7" id="KW-1185">Reference proteome</keyword>
<dbReference type="GO" id="GO:0051536">
    <property type="term" value="F:iron-sulfur cluster binding"/>
    <property type="evidence" value="ECO:0007669"/>
    <property type="project" value="UniProtKB-KW"/>
</dbReference>
<feature type="domain" description="4Fe-4S Mo/W bis-MGD-type" evidence="5">
    <location>
        <begin position="4"/>
        <end position="63"/>
    </location>
</feature>
<accession>A0A4Z0RCF6</accession>
<proteinExistence type="inferred from homology"/>
<keyword evidence="2" id="KW-0479">Metal-binding</keyword>
<reference evidence="6 7" key="1">
    <citation type="submission" date="2019-03" db="EMBL/GenBank/DDBJ databases">
        <title>Draft Genome Sequence of Desulfosporosinus fructosivorans Strain 63.6F, Isolated from Marine Sediment in the Baltic Sea.</title>
        <authorList>
            <person name="Hausmann B."/>
            <person name="Vandieken V."/>
            <person name="Pjevac P."/>
            <person name="Schreck K."/>
            <person name="Herbold C.W."/>
            <person name="Loy A."/>
        </authorList>
    </citation>
    <scope>NUCLEOTIDE SEQUENCE [LARGE SCALE GENOMIC DNA]</scope>
    <source>
        <strain evidence="6 7">63.6F</strain>
    </source>
</reference>
<dbReference type="EMBL" id="SPQQ01000001">
    <property type="protein sequence ID" value="TGE39929.1"/>
    <property type="molecule type" value="Genomic_DNA"/>
</dbReference>